<dbReference type="Proteomes" id="UP000838756">
    <property type="component" value="Unassembled WGS sequence"/>
</dbReference>
<evidence type="ECO:0000313" key="1">
    <source>
        <dbReference type="EMBL" id="CAH2232543.1"/>
    </source>
</evidence>
<dbReference type="AlphaFoldDB" id="A0A8S4R7D7"/>
<keyword evidence="2" id="KW-1185">Reference proteome</keyword>
<gene>
    <name evidence="1" type="primary">jg22642</name>
    <name evidence="1" type="ORF">PAEG_LOCUS10775</name>
</gene>
<proteinExistence type="predicted"/>
<protein>
    <submittedName>
        <fullName evidence="1">Jg22642 protein</fullName>
    </submittedName>
</protein>
<name>A0A8S4R7D7_9NEOP</name>
<comment type="caution">
    <text evidence="1">The sequence shown here is derived from an EMBL/GenBank/DDBJ whole genome shotgun (WGS) entry which is preliminary data.</text>
</comment>
<evidence type="ECO:0000313" key="2">
    <source>
        <dbReference type="Proteomes" id="UP000838756"/>
    </source>
</evidence>
<reference evidence="1" key="1">
    <citation type="submission" date="2022-03" db="EMBL/GenBank/DDBJ databases">
        <authorList>
            <person name="Lindestad O."/>
        </authorList>
    </citation>
    <scope>NUCLEOTIDE SEQUENCE</scope>
</reference>
<organism evidence="1 2">
    <name type="scientific">Pararge aegeria aegeria</name>
    <dbReference type="NCBI Taxonomy" id="348720"/>
    <lineage>
        <taxon>Eukaryota</taxon>
        <taxon>Metazoa</taxon>
        <taxon>Ecdysozoa</taxon>
        <taxon>Arthropoda</taxon>
        <taxon>Hexapoda</taxon>
        <taxon>Insecta</taxon>
        <taxon>Pterygota</taxon>
        <taxon>Neoptera</taxon>
        <taxon>Endopterygota</taxon>
        <taxon>Lepidoptera</taxon>
        <taxon>Glossata</taxon>
        <taxon>Ditrysia</taxon>
        <taxon>Papilionoidea</taxon>
        <taxon>Nymphalidae</taxon>
        <taxon>Satyrinae</taxon>
        <taxon>Satyrini</taxon>
        <taxon>Parargina</taxon>
        <taxon>Pararge</taxon>
    </lineage>
</organism>
<dbReference type="EMBL" id="CAKXAJ010024904">
    <property type="protein sequence ID" value="CAH2232543.1"/>
    <property type="molecule type" value="Genomic_DNA"/>
</dbReference>
<accession>A0A8S4R7D7</accession>
<sequence>MSWGIRSRAPAGNANERKNYVDIGYFRRYSIDMPYLDTGFNKLRDAAESRAANLYDTIRIQVSSSSAPLQ</sequence>